<feature type="domain" description="AB hydrolase-1" evidence="1">
    <location>
        <begin position="42"/>
        <end position="212"/>
    </location>
</feature>
<dbReference type="AlphaFoldDB" id="A0A2P7Z4F0"/>
<reference evidence="2 3" key="1">
    <citation type="submission" date="2017-05" db="EMBL/GenBank/DDBJ databases">
        <title>Draft genome sequence of Elsinoe australis.</title>
        <authorList>
            <person name="Cheng Q."/>
        </authorList>
    </citation>
    <scope>NUCLEOTIDE SEQUENCE [LARGE SCALE GENOMIC DNA]</scope>
    <source>
        <strain evidence="2 3">NL1</strain>
    </source>
</reference>
<dbReference type="STRING" id="40998.A0A2P7Z4F0"/>
<proteinExistence type="predicted"/>
<dbReference type="Pfam" id="PF00561">
    <property type="entry name" value="Abhydrolase_1"/>
    <property type="match status" value="1"/>
</dbReference>
<dbReference type="Proteomes" id="UP000243723">
    <property type="component" value="Unassembled WGS sequence"/>
</dbReference>
<dbReference type="Gene3D" id="3.40.50.1820">
    <property type="entry name" value="alpha/beta hydrolase"/>
    <property type="match status" value="1"/>
</dbReference>
<dbReference type="EMBL" id="NHZQ01000331">
    <property type="protein sequence ID" value="PSK43095.1"/>
    <property type="molecule type" value="Genomic_DNA"/>
</dbReference>
<accession>A0A2P7Z4F0</accession>
<protein>
    <recommendedName>
        <fullName evidence="1">AB hydrolase-1 domain-containing protein</fullName>
    </recommendedName>
</protein>
<comment type="caution">
    <text evidence="2">The sequence shown here is derived from an EMBL/GenBank/DDBJ whole genome shotgun (WGS) entry which is preliminary data.</text>
</comment>
<name>A0A2P7Z4F0_9PEZI</name>
<dbReference type="InterPro" id="IPR000073">
    <property type="entry name" value="AB_hydrolase_1"/>
</dbReference>
<keyword evidence="3" id="KW-1185">Reference proteome</keyword>
<dbReference type="InterPro" id="IPR029058">
    <property type="entry name" value="AB_hydrolase_fold"/>
</dbReference>
<gene>
    <name evidence="2" type="ORF">B9Z65_7049</name>
</gene>
<evidence type="ECO:0000259" key="1">
    <source>
        <dbReference type="Pfam" id="PF00561"/>
    </source>
</evidence>
<organism evidence="2 3">
    <name type="scientific">Elsinoe australis</name>
    <dbReference type="NCBI Taxonomy" id="40998"/>
    <lineage>
        <taxon>Eukaryota</taxon>
        <taxon>Fungi</taxon>
        <taxon>Dikarya</taxon>
        <taxon>Ascomycota</taxon>
        <taxon>Pezizomycotina</taxon>
        <taxon>Dothideomycetes</taxon>
        <taxon>Dothideomycetidae</taxon>
        <taxon>Myriangiales</taxon>
        <taxon>Elsinoaceae</taxon>
        <taxon>Elsinoe</taxon>
    </lineage>
</organism>
<sequence length="324" mass="35495">MTSATYQTTTLSSVHPWLKRNETSLDSCPKVVSYTHDTGSGPVLFLIHGYPQSAFIWRHVAPLLKDRISLFIPEIPGYGISSAPKEKIQFSAVGKPLVEVCGKLFPGRDVIFGGHDRGARICHRLAVDHAHAAEAPKAKLRGCILLDIVPTQHAWKGFANPRAAVSYWHWPFLASPLAVPMMQAFGGGKLTRTGLDRLAGSNSASREKFQANGAWEIYTSLFDTDEAIEGSCADYNAGAFVEPDLQEEDQKAGRHIEVPTLVSWSARNLGAMHNGKVEEIWKPWVKPGVKLTAVPCGDDVGHYLPEEASEKIAGEITKFLDEIL</sequence>
<dbReference type="OrthoDB" id="408373at2759"/>
<dbReference type="PANTHER" id="PTHR43329">
    <property type="entry name" value="EPOXIDE HYDROLASE"/>
    <property type="match status" value="1"/>
</dbReference>
<evidence type="ECO:0000313" key="3">
    <source>
        <dbReference type="Proteomes" id="UP000243723"/>
    </source>
</evidence>
<evidence type="ECO:0000313" key="2">
    <source>
        <dbReference type="EMBL" id="PSK43095.1"/>
    </source>
</evidence>
<dbReference type="SUPFAM" id="SSF53474">
    <property type="entry name" value="alpha/beta-Hydrolases"/>
    <property type="match status" value="1"/>
</dbReference>